<evidence type="ECO:0000256" key="1">
    <source>
        <dbReference type="SAM" id="MobiDB-lite"/>
    </source>
</evidence>
<organism evidence="2 3">
    <name type="scientific">Billgrantia tianxiuensis</name>
    <dbReference type="NCBI Taxonomy" id="2497861"/>
    <lineage>
        <taxon>Bacteria</taxon>
        <taxon>Pseudomonadati</taxon>
        <taxon>Pseudomonadota</taxon>
        <taxon>Gammaproteobacteria</taxon>
        <taxon>Oceanospirillales</taxon>
        <taxon>Halomonadaceae</taxon>
        <taxon>Billgrantia</taxon>
    </lineage>
</organism>
<dbReference type="AlphaFoldDB" id="A0A6I6SKI0"/>
<keyword evidence="3" id="KW-1185">Reference proteome</keyword>
<reference evidence="2 3" key="1">
    <citation type="submission" date="2019-01" db="EMBL/GenBank/DDBJ databases">
        <title>Complete genome of a denitifying bacterium Halomons sp. BC-M4-5.</title>
        <authorList>
            <person name="Wang L."/>
            <person name="Shao Z."/>
        </authorList>
    </citation>
    <scope>NUCLEOTIDE SEQUENCE [LARGE SCALE GENOMIC DNA]</scope>
    <source>
        <strain evidence="2 3">BC-M4-5</strain>
    </source>
</reference>
<gene>
    <name evidence="2" type="ORF">EKK97_11210</name>
</gene>
<name>A0A6I6SKI0_9GAMM</name>
<protein>
    <submittedName>
        <fullName evidence="2">Uncharacterized protein</fullName>
    </submittedName>
</protein>
<evidence type="ECO:0000313" key="3">
    <source>
        <dbReference type="Proteomes" id="UP000464013"/>
    </source>
</evidence>
<sequence>MTRTARVEPIREESREAVLVSGWRVLDVTDPDLPQEISRHDTEPEAIEAARQYEHETSLEPGSPPDDTQDYDASDPHGGKDLP</sequence>
<feature type="region of interest" description="Disordered" evidence="1">
    <location>
        <begin position="50"/>
        <end position="83"/>
    </location>
</feature>
<proteinExistence type="predicted"/>
<evidence type="ECO:0000313" key="2">
    <source>
        <dbReference type="EMBL" id="QHC50052.1"/>
    </source>
</evidence>
<feature type="compositionally biased region" description="Basic and acidic residues" evidence="1">
    <location>
        <begin position="74"/>
        <end position="83"/>
    </location>
</feature>
<dbReference type="OrthoDB" id="6167906at2"/>
<accession>A0A6I6SKI0</accession>
<dbReference type="RefSeq" id="WP_159551907.1">
    <property type="nucleotide sequence ID" value="NZ_CP035042.1"/>
</dbReference>
<dbReference type="EMBL" id="CP035042">
    <property type="protein sequence ID" value="QHC50052.1"/>
    <property type="molecule type" value="Genomic_DNA"/>
</dbReference>
<dbReference type="Proteomes" id="UP000464013">
    <property type="component" value="Chromosome"/>
</dbReference>
<dbReference type="KEGG" id="htx:EKK97_11210"/>